<sequence length="156" mass="16163">MNDRLATVQRIVAEAGIDSTARELPDSTHSAAQAAAALGTEPGAIASSLLFLADGEPLLAMTSGRHRVDTDLLAGQLGVTELSMATAKQVREITGQPIGGVSPVGHPAPIRTVIDEALREYGTIWSAAGTANSVLPLTFEELLTLTGGTVVRVNEH</sequence>
<dbReference type="OrthoDB" id="8536235at2"/>
<feature type="domain" description="YbaK/aminoacyl-tRNA synthetase-associated" evidence="1">
    <location>
        <begin position="27"/>
        <end position="144"/>
    </location>
</feature>
<evidence type="ECO:0000313" key="3">
    <source>
        <dbReference type="Proteomes" id="UP000295764"/>
    </source>
</evidence>
<dbReference type="RefSeq" id="WP_133520104.1">
    <property type="nucleotide sequence ID" value="NZ_SNVW01000007.1"/>
</dbReference>
<dbReference type="AlphaFoldDB" id="A0A4R6DG49"/>
<dbReference type="Gene3D" id="3.90.960.10">
    <property type="entry name" value="YbaK/aminoacyl-tRNA synthetase-associated domain"/>
    <property type="match status" value="1"/>
</dbReference>
<reference evidence="2 3" key="1">
    <citation type="submission" date="2019-03" db="EMBL/GenBank/DDBJ databases">
        <title>Genomic analyses of the natural microbiome of Caenorhabditis elegans.</title>
        <authorList>
            <person name="Samuel B."/>
        </authorList>
    </citation>
    <scope>NUCLEOTIDE SEQUENCE [LARGE SCALE GENOMIC DNA]</scope>
    <source>
        <strain evidence="2 3">JUb65</strain>
    </source>
</reference>
<gene>
    <name evidence="2" type="ORF">EDF64_10794</name>
</gene>
<evidence type="ECO:0000313" key="2">
    <source>
        <dbReference type="EMBL" id="TDN43666.1"/>
    </source>
</evidence>
<dbReference type="CDD" id="cd04333">
    <property type="entry name" value="ProX_deacylase"/>
    <property type="match status" value="1"/>
</dbReference>
<name>A0A4R6DG49_9MICO</name>
<dbReference type="EMBL" id="SNVW01000007">
    <property type="protein sequence ID" value="TDN43666.1"/>
    <property type="molecule type" value="Genomic_DNA"/>
</dbReference>
<proteinExistence type="predicted"/>
<dbReference type="PANTHER" id="PTHR30411:SF1">
    <property type="entry name" value="CYTOPLASMIC PROTEIN"/>
    <property type="match status" value="1"/>
</dbReference>
<dbReference type="Pfam" id="PF04073">
    <property type="entry name" value="tRNA_edit"/>
    <property type="match status" value="1"/>
</dbReference>
<comment type="caution">
    <text evidence="2">The sequence shown here is derived from an EMBL/GenBank/DDBJ whole genome shotgun (WGS) entry which is preliminary data.</text>
</comment>
<evidence type="ECO:0000259" key="1">
    <source>
        <dbReference type="Pfam" id="PF04073"/>
    </source>
</evidence>
<organism evidence="2 3">
    <name type="scientific">Curtobacterium flaccumfaciens</name>
    <dbReference type="NCBI Taxonomy" id="2035"/>
    <lineage>
        <taxon>Bacteria</taxon>
        <taxon>Bacillati</taxon>
        <taxon>Actinomycetota</taxon>
        <taxon>Actinomycetes</taxon>
        <taxon>Micrococcales</taxon>
        <taxon>Microbacteriaceae</taxon>
        <taxon>Curtobacterium</taxon>
    </lineage>
</organism>
<protein>
    <submittedName>
        <fullName evidence="2">Prolyl-tRNA editing enzyme YbaK/EbsC (Cys-tRNA(Pro) deacylase)</fullName>
    </submittedName>
</protein>
<dbReference type="PANTHER" id="PTHR30411">
    <property type="entry name" value="CYTOPLASMIC PROTEIN"/>
    <property type="match status" value="1"/>
</dbReference>
<dbReference type="InterPro" id="IPR007214">
    <property type="entry name" value="YbaK/aa-tRNA-synth-assoc-dom"/>
</dbReference>
<dbReference type="GO" id="GO:0002161">
    <property type="term" value="F:aminoacyl-tRNA deacylase activity"/>
    <property type="evidence" value="ECO:0007669"/>
    <property type="project" value="InterPro"/>
</dbReference>
<dbReference type="Proteomes" id="UP000295764">
    <property type="component" value="Unassembled WGS sequence"/>
</dbReference>
<dbReference type="SUPFAM" id="SSF55826">
    <property type="entry name" value="YbaK/ProRS associated domain"/>
    <property type="match status" value="1"/>
</dbReference>
<dbReference type="InterPro" id="IPR036754">
    <property type="entry name" value="YbaK/aa-tRNA-synt-asso_dom_sf"/>
</dbReference>
<accession>A0A4R6DG49</accession>